<dbReference type="PANTHER" id="PTHR31299:SF0">
    <property type="entry name" value="ESTERASE, PUTATIVE (AFU_ORTHOLOGUE AFUA_1G05850)-RELATED"/>
    <property type="match status" value="1"/>
</dbReference>
<evidence type="ECO:0000313" key="1">
    <source>
        <dbReference type="EMBL" id="MEZ0452784.1"/>
    </source>
</evidence>
<dbReference type="Proteomes" id="UP001566204">
    <property type="component" value="Unassembled WGS sequence"/>
</dbReference>
<sequence length="582" mass="67792">MLSKLKLIIFSFLNWLLLSIYGFSAGAQIDQENISRFQVDNGREINETYHKFCILEKKTDGKKNKLIIVQDKRYKFNKEVSKLTIIKKIFIPSLTRSDTLCVSTNIKNNTSGILTLKIQKLDANENLIEERIETFGQGEEDTKLIFSHKGTGMLNICVDFQGVIREDQSISIDDIELEINNKNLSQLFPHYMIPPTLDNNLVLPLNAHTLLSSFNKKEHPLFRAKIIALGESTHGSKSISDLRYSFVKELIIQNKSNVVLLEMPVNIGFIFEAYVQSYFSDTTKLVQQYANLSYDGESLISFSKWLRNYNKSSTSKVHLFGIDNNINAGDEIPLMDIHKEILGEHRALPYLRLLNKRELSTQRSLAIEDNILQKKMGNMGFKIYLSVLEQKQVYSHQDRFFERDRQMFQRVRQIDSLFNPKNRSIIILAHSAHLKKNLSYECKPEKMLGYYLYDYYRGRFYNMTFTFGSGTYLQDDLGAGQWVVDSLNYRPVRSFEYYAFETKKDLIFYPTDKMVNMLIPILKINRNGKSRSNFELCSPKRNFNAFVFLRRSQVSKNYDAQAAYYSLKLFTQKASYYKILLQ</sequence>
<name>A0ABV4HE57_9SPHI</name>
<proteinExistence type="predicted"/>
<evidence type="ECO:0000313" key="2">
    <source>
        <dbReference type="Proteomes" id="UP001566204"/>
    </source>
</evidence>
<dbReference type="SUPFAM" id="SSF159501">
    <property type="entry name" value="EreA/ChaN-like"/>
    <property type="match status" value="1"/>
</dbReference>
<protein>
    <submittedName>
        <fullName evidence="1">Erythromycin esterase family protein</fullName>
    </submittedName>
</protein>
<dbReference type="Pfam" id="PF05139">
    <property type="entry name" value="Erythro_esteras"/>
    <property type="match status" value="1"/>
</dbReference>
<comment type="caution">
    <text evidence="1">The sequence shown here is derived from an EMBL/GenBank/DDBJ whole genome shotgun (WGS) entry which is preliminary data.</text>
</comment>
<reference evidence="1 2" key="1">
    <citation type="submission" date="2024-06" db="EMBL/GenBank/DDBJ databases">
        <title>Soil Sphingobacterium thalpophilum.</title>
        <authorList>
            <person name="Yang J."/>
            <person name="Li J."/>
        </authorList>
    </citation>
    <scope>NUCLEOTIDE SEQUENCE [LARGE SCALE GENOMIC DNA]</scope>
    <source>
        <strain evidence="1 2">22g91tb</strain>
    </source>
</reference>
<dbReference type="Gene3D" id="3.40.1660.10">
    <property type="entry name" value="EreA-like (biosynthetic domain)"/>
    <property type="match status" value="2"/>
</dbReference>
<dbReference type="PANTHER" id="PTHR31299">
    <property type="entry name" value="ESTERASE, PUTATIVE (AFU_ORTHOLOGUE AFUA_1G05850)-RELATED"/>
    <property type="match status" value="1"/>
</dbReference>
<keyword evidence="2" id="KW-1185">Reference proteome</keyword>
<gene>
    <name evidence="1" type="ORF">ABTW24_14400</name>
</gene>
<dbReference type="EMBL" id="JBEOQB010000004">
    <property type="protein sequence ID" value="MEZ0452784.1"/>
    <property type="molecule type" value="Genomic_DNA"/>
</dbReference>
<organism evidence="1 2">
    <name type="scientific">Sphingobacterium thalpophilum</name>
    <dbReference type="NCBI Taxonomy" id="259"/>
    <lineage>
        <taxon>Bacteria</taxon>
        <taxon>Pseudomonadati</taxon>
        <taxon>Bacteroidota</taxon>
        <taxon>Sphingobacteriia</taxon>
        <taxon>Sphingobacteriales</taxon>
        <taxon>Sphingobacteriaceae</taxon>
        <taxon>Sphingobacterium</taxon>
    </lineage>
</organism>
<dbReference type="InterPro" id="IPR052036">
    <property type="entry name" value="Hydrolase/PRTase-associated"/>
</dbReference>
<dbReference type="InterPro" id="IPR007815">
    <property type="entry name" value="Emycin_Estase"/>
</dbReference>
<accession>A0ABV4HE57</accession>
<dbReference type="RefSeq" id="WP_370483877.1">
    <property type="nucleotide sequence ID" value="NZ_JBEOQA010000002.1"/>
</dbReference>